<dbReference type="Proteomes" id="UP000309340">
    <property type="component" value="Unassembled WGS sequence"/>
</dbReference>
<gene>
    <name evidence="1" type="ORF">B0A55_12974</name>
</gene>
<evidence type="ECO:0008006" key="3">
    <source>
        <dbReference type="Google" id="ProtNLM"/>
    </source>
</evidence>
<evidence type="ECO:0000313" key="1">
    <source>
        <dbReference type="EMBL" id="TKA60867.1"/>
    </source>
</evidence>
<keyword evidence="2" id="KW-1185">Reference proteome</keyword>
<dbReference type="STRING" id="329884.A0A4U0WEH5"/>
<dbReference type="InterPro" id="IPR043472">
    <property type="entry name" value="Macro_dom-like"/>
</dbReference>
<reference evidence="1 2" key="1">
    <citation type="submission" date="2017-03" db="EMBL/GenBank/DDBJ databases">
        <title>Genomes of endolithic fungi from Antarctica.</title>
        <authorList>
            <person name="Coleine C."/>
            <person name="Masonjones S."/>
            <person name="Stajich J.E."/>
        </authorList>
    </citation>
    <scope>NUCLEOTIDE SEQUENCE [LARGE SCALE GENOMIC DNA]</scope>
    <source>
        <strain evidence="1 2">CCFEE 5184</strain>
    </source>
</reference>
<accession>A0A4U0WEH5</accession>
<dbReference type="EMBL" id="NAJQ01001321">
    <property type="protein sequence ID" value="TKA60867.1"/>
    <property type="molecule type" value="Genomic_DNA"/>
</dbReference>
<dbReference type="OrthoDB" id="6082470at2759"/>
<dbReference type="Gene3D" id="3.40.220.10">
    <property type="entry name" value="Leucine Aminopeptidase, subunit E, domain 1"/>
    <property type="match status" value="1"/>
</dbReference>
<sequence>MSDPSASTADPAFTASTPSTSKTILPEIHLLCMLDKYTTAFTDAVTKHCPTLPTLTQITHHNCSLKYLPEDLRFDAVVSPANSYARLDGAFDDALARAYGPRGDYGWITRKAQKVLYEEWRGFAPPGTCTVVPLDHDEELPPGAMGWGGEEPKNPWGTEYLLLCPTMRIPWVVKWDREVVYECVWSLLCAVDNHNRDVRRQKGSASAAAATSGGKPRKEIKSILMTPLATGVGLVSAQRWAEQCVIAMKHYGEAVAKPEVWGNLQWEKAFDDHEEVVGTYKDDV</sequence>
<evidence type="ECO:0000313" key="2">
    <source>
        <dbReference type="Proteomes" id="UP000309340"/>
    </source>
</evidence>
<organism evidence="1 2">
    <name type="scientific">Friedmanniomyces simplex</name>
    <dbReference type="NCBI Taxonomy" id="329884"/>
    <lineage>
        <taxon>Eukaryota</taxon>
        <taxon>Fungi</taxon>
        <taxon>Dikarya</taxon>
        <taxon>Ascomycota</taxon>
        <taxon>Pezizomycotina</taxon>
        <taxon>Dothideomycetes</taxon>
        <taxon>Dothideomycetidae</taxon>
        <taxon>Mycosphaerellales</taxon>
        <taxon>Teratosphaeriaceae</taxon>
        <taxon>Friedmanniomyces</taxon>
    </lineage>
</organism>
<protein>
    <recommendedName>
        <fullName evidence="3">Macro-like domain-containing protein</fullName>
    </recommendedName>
</protein>
<name>A0A4U0WEH5_9PEZI</name>
<dbReference type="SUPFAM" id="SSF52949">
    <property type="entry name" value="Macro domain-like"/>
    <property type="match status" value="1"/>
</dbReference>
<proteinExistence type="predicted"/>
<comment type="caution">
    <text evidence="1">The sequence shown here is derived from an EMBL/GenBank/DDBJ whole genome shotgun (WGS) entry which is preliminary data.</text>
</comment>
<dbReference type="AlphaFoldDB" id="A0A4U0WEH5"/>